<evidence type="ECO:0008006" key="3">
    <source>
        <dbReference type="Google" id="ProtNLM"/>
    </source>
</evidence>
<accession>A0A210RZY7</accession>
<reference evidence="1 2" key="1">
    <citation type="submission" date="2017-03" db="EMBL/GenBank/DDBJ databases">
        <title>New species Polynucleobacter sp. MWH-EgelM1-30-B4.</title>
        <authorList>
            <person name="Hahn M.W."/>
        </authorList>
    </citation>
    <scope>NUCLEOTIDE SEQUENCE [LARGE SCALE GENOMIC DNA]</scope>
    <source>
        <strain evidence="1 2">MWH-EgelM1-30-B4</strain>
    </source>
</reference>
<name>A0A210RZY7_9BURK</name>
<dbReference type="RefSeq" id="WP_087908560.1">
    <property type="nucleotide sequence ID" value="NZ_NAIA01000001.1"/>
</dbReference>
<proteinExistence type="predicted"/>
<dbReference type="EMBL" id="NAIA01000001">
    <property type="protein sequence ID" value="OWF66532.1"/>
    <property type="molecule type" value="Genomic_DNA"/>
</dbReference>
<evidence type="ECO:0000313" key="2">
    <source>
        <dbReference type="Proteomes" id="UP000196880"/>
    </source>
</evidence>
<evidence type="ECO:0000313" key="1">
    <source>
        <dbReference type="EMBL" id="OWF66532.1"/>
    </source>
</evidence>
<comment type="caution">
    <text evidence="1">The sequence shown here is derived from an EMBL/GenBank/DDBJ whole genome shotgun (WGS) entry which is preliminary data.</text>
</comment>
<gene>
    <name evidence="1" type="ORF">B6A14_00680</name>
</gene>
<dbReference type="AlphaFoldDB" id="A0A210RZY7"/>
<dbReference type="PANTHER" id="PTHR35271:SF1">
    <property type="entry name" value="ABC TRANSPORTER, SUBSTRATE-BINDING LIPOPROTEIN"/>
    <property type="match status" value="1"/>
</dbReference>
<sequence length="409" mass="45323">MLCKWGIQKLNAHCFKFLLRASALSFFIWLGLIQGPLISQSHAQTTSNSSPLSPTTTATGAPWRISYIESRPFANYAATLANLVTALHRMGWIKSIEGLPYTKGQVDSKIIWEWLAQKQDEPYLKFGENDFYTFDKLKGAEYGVHAEKITQKINQSKNTDLVLIMGTESAKEILKYGLNVPAVSMSTSNALQAGIVNGAEFSGNDLVWAHMDPYRYKRQVDIFYDIFKFKTLGIVVDDDVAGRSFAAIDDVLEVAKQRNFQVVIENVDQPEKYGKNKKQFAIDMEAANARLASKVDAVYVGLFIGSDPKQLSTVLAPLVNKKIPVFAQQANDVNNGALMSLARQNFAGVGNFGAKTIVRILKGELPSQISQIYENSPNIIINLDVAKAISYRPRFELLLGADQIVKGAK</sequence>
<dbReference type="InterPro" id="IPR007487">
    <property type="entry name" value="ABC_transpt-TYRBP-like"/>
</dbReference>
<dbReference type="Pfam" id="PF04392">
    <property type="entry name" value="ABC_sub_bind"/>
    <property type="match status" value="1"/>
</dbReference>
<dbReference type="PANTHER" id="PTHR35271">
    <property type="entry name" value="ABC TRANSPORTER, SUBSTRATE-BINDING LIPOPROTEIN-RELATED"/>
    <property type="match status" value="1"/>
</dbReference>
<dbReference type="Gene3D" id="3.40.50.2300">
    <property type="match status" value="2"/>
</dbReference>
<organism evidence="1 2">
    <name type="scientific">Polynucleobacter hirudinilacicola</name>
    <dbReference type="NCBI Taxonomy" id="1743166"/>
    <lineage>
        <taxon>Bacteria</taxon>
        <taxon>Pseudomonadati</taxon>
        <taxon>Pseudomonadota</taxon>
        <taxon>Betaproteobacteria</taxon>
        <taxon>Burkholderiales</taxon>
        <taxon>Burkholderiaceae</taxon>
        <taxon>Polynucleobacter</taxon>
    </lineage>
</organism>
<dbReference type="Proteomes" id="UP000196880">
    <property type="component" value="Unassembled WGS sequence"/>
</dbReference>
<protein>
    <recommendedName>
        <fullName evidence="3">ABC transporter substrate-binding protein</fullName>
    </recommendedName>
</protein>
<keyword evidence="2" id="KW-1185">Reference proteome</keyword>